<dbReference type="Proteomes" id="UP000824193">
    <property type="component" value="Unassembled WGS sequence"/>
</dbReference>
<dbReference type="Pfam" id="PF03703">
    <property type="entry name" value="bPH_2"/>
    <property type="match status" value="1"/>
</dbReference>
<dbReference type="InterPro" id="IPR005182">
    <property type="entry name" value="YdbS-like_PH"/>
</dbReference>
<reference evidence="2" key="2">
    <citation type="submission" date="2021-04" db="EMBL/GenBank/DDBJ databases">
        <authorList>
            <person name="Gilroy R."/>
        </authorList>
    </citation>
    <scope>NUCLEOTIDE SEQUENCE</scope>
    <source>
        <strain evidence="2">2239</strain>
    </source>
</reference>
<dbReference type="PANTHER" id="PTHR37938">
    <property type="entry name" value="BLL0215 PROTEIN"/>
    <property type="match status" value="1"/>
</dbReference>
<organism evidence="2 3">
    <name type="scientific">Candidatus Allofournierella pullicola</name>
    <dbReference type="NCBI Taxonomy" id="2838596"/>
    <lineage>
        <taxon>Bacteria</taxon>
        <taxon>Bacillati</taxon>
        <taxon>Bacillota</taxon>
        <taxon>Clostridia</taxon>
        <taxon>Eubacteriales</taxon>
        <taxon>Oscillospiraceae</taxon>
        <taxon>Allofournierella</taxon>
    </lineage>
</organism>
<comment type="caution">
    <text evidence="2">The sequence shown here is derived from an EMBL/GenBank/DDBJ whole genome shotgun (WGS) entry which is preliminary data.</text>
</comment>
<name>A0A9D2ACH1_9FIRM</name>
<accession>A0A9D2ACH1</accession>
<evidence type="ECO:0000259" key="1">
    <source>
        <dbReference type="Pfam" id="PF03703"/>
    </source>
</evidence>
<gene>
    <name evidence="2" type="ORF">H9865_01135</name>
</gene>
<dbReference type="EMBL" id="DXFW01000002">
    <property type="protein sequence ID" value="HIX04703.1"/>
    <property type="molecule type" value="Genomic_DNA"/>
</dbReference>
<protein>
    <submittedName>
        <fullName evidence="2">PH domain-containing protein</fullName>
    </submittedName>
</protein>
<feature type="domain" description="YdbS-like PH" evidence="1">
    <location>
        <begin position="20"/>
        <end position="96"/>
    </location>
</feature>
<sequence>MERPGVVWQDRKRIIFGLPWTFTKYVLTKEKLLIQTGILNTKEEEVRLYRIMDVTLRRSLGQRLFGLGTIHCCSADKSTPEFDIKWIPDSAAVKEKLSDLVEAERMAKRVSSREFMSDEDDGEDVL</sequence>
<dbReference type="AlphaFoldDB" id="A0A9D2ACH1"/>
<evidence type="ECO:0000313" key="3">
    <source>
        <dbReference type="Proteomes" id="UP000824193"/>
    </source>
</evidence>
<proteinExistence type="predicted"/>
<evidence type="ECO:0000313" key="2">
    <source>
        <dbReference type="EMBL" id="HIX04703.1"/>
    </source>
</evidence>
<reference evidence="2" key="1">
    <citation type="journal article" date="2021" name="PeerJ">
        <title>Extensive microbial diversity within the chicken gut microbiome revealed by metagenomics and culture.</title>
        <authorList>
            <person name="Gilroy R."/>
            <person name="Ravi A."/>
            <person name="Getino M."/>
            <person name="Pursley I."/>
            <person name="Horton D.L."/>
            <person name="Alikhan N.F."/>
            <person name="Baker D."/>
            <person name="Gharbi K."/>
            <person name="Hall N."/>
            <person name="Watson M."/>
            <person name="Adriaenssens E.M."/>
            <person name="Foster-Nyarko E."/>
            <person name="Jarju S."/>
            <person name="Secka A."/>
            <person name="Antonio M."/>
            <person name="Oren A."/>
            <person name="Chaudhuri R.R."/>
            <person name="La Ragione R."/>
            <person name="Hildebrand F."/>
            <person name="Pallen M.J."/>
        </authorList>
    </citation>
    <scope>NUCLEOTIDE SEQUENCE</scope>
    <source>
        <strain evidence="2">2239</strain>
    </source>
</reference>
<dbReference type="PANTHER" id="PTHR37938:SF1">
    <property type="entry name" value="BLL0215 PROTEIN"/>
    <property type="match status" value="1"/>
</dbReference>